<dbReference type="PANTHER" id="PTHR46289">
    <property type="entry name" value="52 KDA REPRESSOR OF THE INHIBITOR OF THE PROTEIN KINASE-LIKE PROTEIN-RELATED"/>
    <property type="match status" value="1"/>
</dbReference>
<gene>
    <name evidence="2" type="ORF">PAPOLLO_LOCUS5584</name>
</gene>
<accession>A0A8S3WEP2</accession>
<dbReference type="InterPro" id="IPR008906">
    <property type="entry name" value="HATC_C_dom"/>
</dbReference>
<dbReference type="OrthoDB" id="7368269at2759"/>
<dbReference type="GO" id="GO:0046983">
    <property type="term" value="F:protein dimerization activity"/>
    <property type="evidence" value="ECO:0007669"/>
    <property type="project" value="InterPro"/>
</dbReference>
<dbReference type="PANTHER" id="PTHR46289:SF14">
    <property type="entry name" value="DUF4371 DOMAIN-CONTAINING PROTEIN"/>
    <property type="match status" value="1"/>
</dbReference>
<dbReference type="EMBL" id="CAJQZP010000333">
    <property type="protein sequence ID" value="CAG4956722.1"/>
    <property type="molecule type" value="Genomic_DNA"/>
</dbReference>
<proteinExistence type="predicted"/>
<evidence type="ECO:0000313" key="2">
    <source>
        <dbReference type="EMBL" id="CAG4956722.1"/>
    </source>
</evidence>
<evidence type="ECO:0000313" key="3">
    <source>
        <dbReference type="Proteomes" id="UP000691718"/>
    </source>
</evidence>
<name>A0A8S3WEP2_PARAO</name>
<dbReference type="AlphaFoldDB" id="A0A8S3WEP2"/>
<protein>
    <submittedName>
        <fullName evidence="2">(apollo) hypothetical protein</fullName>
    </submittedName>
</protein>
<feature type="domain" description="HAT C-terminal dimerisation" evidence="1">
    <location>
        <begin position="122"/>
        <end position="161"/>
    </location>
</feature>
<sequence length="171" mass="19249">MVLLEKNGGILQMSRIVGRQLNRSNCPASDICTYYKINLFIPFLEHTIQQLIERFTKHRKVVLVLSGLLTSNFAASSEIEETICMYSAVLPERNTSVVKAELEVWKATMSITSITPKSALECLDKCNQELYPNIYTLLQILATIPVSTATPERTFSSLRRLKTTCGTEKTD</sequence>
<organism evidence="2 3">
    <name type="scientific">Parnassius apollo</name>
    <name type="common">Apollo butterfly</name>
    <name type="synonym">Papilio apollo</name>
    <dbReference type="NCBI Taxonomy" id="110799"/>
    <lineage>
        <taxon>Eukaryota</taxon>
        <taxon>Metazoa</taxon>
        <taxon>Ecdysozoa</taxon>
        <taxon>Arthropoda</taxon>
        <taxon>Hexapoda</taxon>
        <taxon>Insecta</taxon>
        <taxon>Pterygota</taxon>
        <taxon>Neoptera</taxon>
        <taxon>Endopterygota</taxon>
        <taxon>Lepidoptera</taxon>
        <taxon>Glossata</taxon>
        <taxon>Ditrysia</taxon>
        <taxon>Papilionoidea</taxon>
        <taxon>Papilionidae</taxon>
        <taxon>Parnassiinae</taxon>
        <taxon>Parnassini</taxon>
        <taxon>Parnassius</taxon>
        <taxon>Parnassius</taxon>
    </lineage>
</organism>
<comment type="caution">
    <text evidence="2">The sequence shown here is derived from an EMBL/GenBank/DDBJ whole genome shotgun (WGS) entry which is preliminary data.</text>
</comment>
<dbReference type="InterPro" id="IPR052958">
    <property type="entry name" value="IFN-induced_PKR_regulator"/>
</dbReference>
<evidence type="ECO:0000259" key="1">
    <source>
        <dbReference type="Pfam" id="PF05699"/>
    </source>
</evidence>
<keyword evidence="3" id="KW-1185">Reference proteome</keyword>
<dbReference type="Pfam" id="PF05699">
    <property type="entry name" value="Dimer_Tnp_hAT"/>
    <property type="match status" value="1"/>
</dbReference>
<reference evidence="2" key="1">
    <citation type="submission" date="2021-04" db="EMBL/GenBank/DDBJ databases">
        <authorList>
            <person name="Tunstrom K."/>
        </authorList>
    </citation>
    <scope>NUCLEOTIDE SEQUENCE</scope>
</reference>
<dbReference type="Proteomes" id="UP000691718">
    <property type="component" value="Unassembled WGS sequence"/>
</dbReference>